<evidence type="ECO:0000256" key="2">
    <source>
        <dbReference type="ARBA" id="ARBA00008419"/>
    </source>
</evidence>
<protein>
    <recommendedName>
        <fullName evidence="3">phosphogluconate dehydrogenase (NADP(+)-dependent, decarboxylating)</fullName>
        <ecNumber evidence="3">1.1.1.44</ecNumber>
    </recommendedName>
</protein>
<dbReference type="Gene3D" id="3.40.50.720">
    <property type="entry name" value="NAD(P)-binding Rossmann-like Domain"/>
    <property type="match status" value="1"/>
</dbReference>
<comment type="similarity">
    <text evidence="2">Belongs to the 6-phosphogluconate dehydrogenase family.</text>
</comment>
<dbReference type="Pfam" id="PF00393">
    <property type="entry name" value="6PGD"/>
    <property type="match status" value="1"/>
</dbReference>
<sequence length="189" mass="21646">MARGDIILDCSNEYYGNTERRQKELARDDIYYVDAAYLAATRVHGLVHPCHQEEILRRWNSTAVFENRPSGSGSYVKMVHNSIEQGMMSVISGVWYILIKGLRLSYEEAASICEKWNQSQELFNTFLIYIAVDIDKTKDSKGRYVFGRAKDKLFQDVDNTEGTGRWSCEEAVRLHVPAATILRGIDIRV</sequence>
<dbReference type="PANTHER" id="PTHR11811">
    <property type="entry name" value="6-PHOSPHOGLUCONATE DEHYDROGENASE"/>
    <property type="match status" value="1"/>
</dbReference>
<evidence type="ECO:0000259" key="7">
    <source>
        <dbReference type="SMART" id="SM01350"/>
    </source>
</evidence>
<dbReference type="UniPathway" id="UPA00115">
    <property type="reaction ID" value="UER00410"/>
</dbReference>
<dbReference type="AlphaFoldDB" id="W9NPK8"/>
<keyword evidence="6" id="KW-0570">Pentose shunt</keyword>
<proteinExistence type="inferred from homology"/>
<keyword evidence="4" id="KW-0560">Oxidoreductase</keyword>
<dbReference type="GO" id="GO:0006098">
    <property type="term" value="P:pentose-phosphate shunt"/>
    <property type="evidence" value="ECO:0007669"/>
    <property type="project" value="UniProtKB-UniPathway"/>
</dbReference>
<dbReference type="Gene3D" id="1.10.1040.10">
    <property type="entry name" value="N-(1-d-carboxylethyl)-l-norvaline Dehydrogenase, domain 2"/>
    <property type="match status" value="1"/>
</dbReference>
<dbReference type="InterPro" id="IPR006183">
    <property type="entry name" value="Pgluconate_DH"/>
</dbReference>
<dbReference type="EC" id="1.1.1.44" evidence="3"/>
<evidence type="ECO:0000313" key="8">
    <source>
        <dbReference type="EMBL" id="EXA29770.1"/>
    </source>
</evidence>
<organism evidence="8">
    <name type="scientific">Fusarium oxysporum f. sp. pisi HDV247</name>
    <dbReference type="NCBI Taxonomy" id="1080344"/>
    <lineage>
        <taxon>Eukaryota</taxon>
        <taxon>Fungi</taxon>
        <taxon>Dikarya</taxon>
        <taxon>Ascomycota</taxon>
        <taxon>Pezizomycotina</taxon>
        <taxon>Sordariomycetes</taxon>
        <taxon>Hypocreomycetidae</taxon>
        <taxon>Hypocreales</taxon>
        <taxon>Nectriaceae</taxon>
        <taxon>Fusarium</taxon>
        <taxon>Fusarium oxysporum species complex</taxon>
    </lineage>
</organism>
<dbReference type="Proteomes" id="UP000030751">
    <property type="component" value="Unassembled WGS sequence"/>
</dbReference>
<dbReference type="SUPFAM" id="SSF48179">
    <property type="entry name" value="6-phosphogluconate dehydrogenase C-terminal domain-like"/>
    <property type="match status" value="1"/>
</dbReference>
<dbReference type="GO" id="GO:0004616">
    <property type="term" value="F:phosphogluconate dehydrogenase (decarboxylating) activity"/>
    <property type="evidence" value="ECO:0007669"/>
    <property type="project" value="UniProtKB-EC"/>
</dbReference>
<reference evidence="8" key="1">
    <citation type="submission" date="2011-10" db="EMBL/GenBank/DDBJ databases">
        <title>The Genome Sequence of Fusarium oxysporum HDV247.</title>
        <authorList>
            <consortium name="The Broad Institute Genome Sequencing Platform"/>
            <person name="Ma L.-J."/>
            <person name="Gale L.R."/>
            <person name="Schwartz D.C."/>
            <person name="Zhou S."/>
            <person name="Corby-Kistler H."/>
            <person name="Young S.K."/>
            <person name="Zeng Q."/>
            <person name="Gargeya S."/>
            <person name="Fitzgerald M."/>
            <person name="Haas B."/>
            <person name="Abouelleil A."/>
            <person name="Alvarado L."/>
            <person name="Arachchi H.M."/>
            <person name="Berlin A."/>
            <person name="Brown A."/>
            <person name="Chapman S.B."/>
            <person name="Chen Z."/>
            <person name="Dunbar C."/>
            <person name="Freedman E."/>
            <person name="Gearin G."/>
            <person name="Goldberg J."/>
            <person name="Griggs A."/>
            <person name="Gujja S."/>
            <person name="Heiman D."/>
            <person name="Howarth C."/>
            <person name="Larson L."/>
            <person name="Lui A."/>
            <person name="MacDonald P.J.P."/>
            <person name="Montmayeur A."/>
            <person name="Murphy C."/>
            <person name="Neiman D."/>
            <person name="Pearson M."/>
            <person name="Priest M."/>
            <person name="Roberts A."/>
            <person name="Saif S."/>
            <person name="Shea T."/>
            <person name="Shenoy N."/>
            <person name="Sisk P."/>
            <person name="Stolte C."/>
            <person name="Sykes S."/>
            <person name="Wortman J."/>
            <person name="Nusbaum C."/>
            <person name="Birren B."/>
        </authorList>
    </citation>
    <scope>NUCLEOTIDE SEQUENCE [LARGE SCALE GENOMIC DNA]</scope>
    <source>
        <strain evidence="8">HDV247</strain>
    </source>
</reference>
<dbReference type="HOGENOM" id="CLU_1434495_0_0_1"/>
<dbReference type="InterPro" id="IPR008927">
    <property type="entry name" value="6-PGluconate_DH-like_C_sf"/>
</dbReference>
<dbReference type="GO" id="GO:0019521">
    <property type="term" value="P:D-gluconate metabolic process"/>
    <property type="evidence" value="ECO:0007669"/>
    <property type="project" value="UniProtKB-KW"/>
</dbReference>
<reference evidence="8" key="2">
    <citation type="submission" date="2012-05" db="EMBL/GenBank/DDBJ databases">
        <title>Annotation of the Genome Sequence of Fusarium oxysporum HDV247.</title>
        <authorList>
            <consortium name="The Broad Institute Genomics Platform"/>
            <person name="Ma L.-J."/>
            <person name="Corby-Kistler H."/>
            <person name="Broz K."/>
            <person name="Gale L.R."/>
            <person name="Jonkers W."/>
            <person name="O'Donnell K."/>
            <person name="Ploetz R."/>
            <person name="Steinberg C."/>
            <person name="Schwartz D.C."/>
            <person name="VanEtten H."/>
            <person name="Zhou S."/>
            <person name="Young S.K."/>
            <person name="Zeng Q."/>
            <person name="Gargeya S."/>
            <person name="Fitzgerald M."/>
            <person name="Abouelleil A."/>
            <person name="Alvarado L."/>
            <person name="Chapman S.B."/>
            <person name="Gainer-Dewar J."/>
            <person name="Goldberg J."/>
            <person name="Griggs A."/>
            <person name="Gujja S."/>
            <person name="Hansen M."/>
            <person name="Howarth C."/>
            <person name="Imamovic A."/>
            <person name="Ireland A."/>
            <person name="Larimer J."/>
            <person name="McCowan C."/>
            <person name="Murphy C."/>
            <person name="Pearson M."/>
            <person name="Poon T.W."/>
            <person name="Priest M."/>
            <person name="Roberts A."/>
            <person name="Saif S."/>
            <person name="Shea T."/>
            <person name="Sykes S."/>
            <person name="Wortman J."/>
            <person name="Nusbaum C."/>
            <person name="Birren B."/>
        </authorList>
    </citation>
    <scope>NUCLEOTIDE SEQUENCE</scope>
    <source>
        <strain evidence="8">HDV247</strain>
    </source>
</reference>
<dbReference type="OrthoDB" id="5099644at2759"/>
<name>W9NPK8_FUSOX</name>
<evidence type="ECO:0000256" key="1">
    <source>
        <dbReference type="ARBA" id="ARBA00004874"/>
    </source>
</evidence>
<dbReference type="EMBL" id="JH651085">
    <property type="protein sequence ID" value="EXA29770.1"/>
    <property type="molecule type" value="Genomic_DNA"/>
</dbReference>
<dbReference type="SMART" id="SM01350">
    <property type="entry name" value="6PGD"/>
    <property type="match status" value="1"/>
</dbReference>
<keyword evidence="5" id="KW-0311">Gluconate utilization</keyword>
<comment type="pathway">
    <text evidence="1">Carbohydrate degradation; pentose phosphate pathway; D-ribulose 5-phosphate from D-glucose 6-phosphate (oxidative stage): step 3/3.</text>
</comment>
<accession>W9NPK8</accession>
<evidence type="ECO:0000256" key="5">
    <source>
        <dbReference type="ARBA" id="ARBA00023064"/>
    </source>
</evidence>
<dbReference type="InterPro" id="IPR013328">
    <property type="entry name" value="6PGD_dom2"/>
</dbReference>
<feature type="domain" description="6-phosphogluconate dehydrogenase C-terminal" evidence="7">
    <location>
        <begin position="73"/>
        <end position="188"/>
    </location>
</feature>
<evidence type="ECO:0000256" key="4">
    <source>
        <dbReference type="ARBA" id="ARBA00023002"/>
    </source>
</evidence>
<evidence type="ECO:0000256" key="3">
    <source>
        <dbReference type="ARBA" id="ARBA00013011"/>
    </source>
</evidence>
<evidence type="ECO:0000256" key="6">
    <source>
        <dbReference type="ARBA" id="ARBA00023126"/>
    </source>
</evidence>
<gene>
    <name evidence="8" type="ORF">FOVG_18786</name>
</gene>
<dbReference type="InterPro" id="IPR006114">
    <property type="entry name" value="6PGDH_C"/>
</dbReference>